<evidence type="ECO:0000256" key="1">
    <source>
        <dbReference type="SAM" id="MobiDB-lite"/>
    </source>
</evidence>
<evidence type="ECO:0000313" key="2">
    <source>
        <dbReference type="EMBL" id="RDX61625.1"/>
    </source>
</evidence>
<organism evidence="2 3">
    <name type="scientific">Mucuna pruriens</name>
    <name type="common">Velvet bean</name>
    <name type="synonym">Dolichos pruriens</name>
    <dbReference type="NCBI Taxonomy" id="157652"/>
    <lineage>
        <taxon>Eukaryota</taxon>
        <taxon>Viridiplantae</taxon>
        <taxon>Streptophyta</taxon>
        <taxon>Embryophyta</taxon>
        <taxon>Tracheophyta</taxon>
        <taxon>Spermatophyta</taxon>
        <taxon>Magnoliopsida</taxon>
        <taxon>eudicotyledons</taxon>
        <taxon>Gunneridae</taxon>
        <taxon>Pentapetalae</taxon>
        <taxon>rosids</taxon>
        <taxon>fabids</taxon>
        <taxon>Fabales</taxon>
        <taxon>Fabaceae</taxon>
        <taxon>Papilionoideae</taxon>
        <taxon>50 kb inversion clade</taxon>
        <taxon>NPAAA clade</taxon>
        <taxon>indigoferoid/millettioid clade</taxon>
        <taxon>Phaseoleae</taxon>
        <taxon>Mucuna</taxon>
    </lineage>
</organism>
<feature type="compositionally biased region" description="Basic and acidic residues" evidence="1">
    <location>
        <begin position="251"/>
        <end position="260"/>
    </location>
</feature>
<feature type="non-terminal residue" evidence="2">
    <location>
        <position position="1"/>
    </location>
</feature>
<dbReference type="InterPro" id="IPR039537">
    <property type="entry name" value="Retrotran_Ty1/copia-like"/>
</dbReference>
<evidence type="ECO:0000313" key="3">
    <source>
        <dbReference type="Proteomes" id="UP000257109"/>
    </source>
</evidence>
<reference evidence="2" key="1">
    <citation type="submission" date="2018-05" db="EMBL/GenBank/DDBJ databases">
        <title>Draft genome of Mucuna pruriens seed.</title>
        <authorList>
            <person name="Nnadi N.E."/>
            <person name="Vos R."/>
            <person name="Hasami M.H."/>
            <person name="Devisetty U.K."/>
            <person name="Aguiy J.C."/>
        </authorList>
    </citation>
    <scope>NUCLEOTIDE SEQUENCE [LARGE SCALE GENOMIC DNA]</scope>
    <source>
        <strain evidence="2">JCA_2017</strain>
    </source>
</reference>
<dbReference type="AlphaFoldDB" id="A0A371E6G2"/>
<dbReference type="STRING" id="157652.A0A371E6G2"/>
<name>A0A371E6G2_MUCPR</name>
<keyword evidence="3" id="KW-1185">Reference proteome</keyword>
<proteinExistence type="predicted"/>
<accession>A0A371E6G2</accession>
<dbReference type="OrthoDB" id="1434865at2759"/>
<feature type="compositionally biased region" description="Low complexity" evidence="1">
    <location>
        <begin position="221"/>
        <end position="242"/>
    </location>
</feature>
<dbReference type="Proteomes" id="UP000257109">
    <property type="component" value="Unassembled WGS sequence"/>
</dbReference>
<feature type="region of interest" description="Disordered" evidence="1">
    <location>
        <begin position="209"/>
        <end position="260"/>
    </location>
</feature>
<sequence>MRNLPTISVRSQDTRRNNVLNMLFDVILGFGATSHICTTMQAPSDDERFIFVGDKNKVVVEAIGTFRLPLKTGFHFDLFETFVVPPFSLYQNSNVIGYDSLIDNLYMCDVLVPITKYCKLAHERIQRLVSVEILEPLDLSNFKICVECIKEKRTNIRKLGFDRTKDVLELIYTCICGPFPTTSWNGQQYFITFIDDYFRSHNYTVPRKPNMNGGGCLHGRSSSSSLESSSKSSSESSSLMSSQAQHGTRSPGRDSAHASQ</sequence>
<dbReference type="PANTHER" id="PTHR42648">
    <property type="entry name" value="TRANSPOSASE, PUTATIVE-RELATED"/>
    <property type="match status" value="1"/>
</dbReference>
<protein>
    <submittedName>
        <fullName evidence="2">Uncharacterized protein</fullName>
    </submittedName>
</protein>
<dbReference type="PANTHER" id="PTHR42648:SF28">
    <property type="entry name" value="TRANSPOSON-ENCODED PROTEIN WITH RIBONUCLEASE H-LIKE AND RETROVIRUS ZINC FINGER-LIKE DOMAINS"/>
    <property type="match status" value="1"/>
</dbReference>
<gene>
    <name evidence="2" type="ORF">CR513_60129</name>
</gene>
<dbReference type="EMBL" id="QJKJ01016018">
    <property type="protein sequence ID" value="RDX61625.1"/>
    <property type="molecule type" value="Genomic_DNA"/>
</dbReference>
<comment type="caution">
    <text evidence="2">The sequence shown here is derived from an EMBL/GenBank/DDBJ whole genome shotgun (WGS) entry which is preliminary data.</text>
</comment>